<keyword evidence="5" id="KW-1185">Reference proteome</keyword>
<evidence type="ECO:0000256" key="2">
    <source>
        <dbReference type="SAM" id="Coils"/>
    </source>
</evidence>
<keyword evidence="1 2" id="KW-0175">Coiled coil</keyword>
<protein>
    <submittedName>
        <fullName evidence="4">Uncharacterized protein</fullName>
    </submittedName>
</protein>
<dbReference type="PANTHER" id="PTHR23052">
    <property type="entry name" value="AXONEMAL DYNEIN LIGHT CHAIN DOMAIN-CONTAINING PROTEIN 1"/>
    <property type="match status" value="1"/>
</dbReference>
<feature type="compositionally biased region" description="Polar residues" evidence="3">
    <location>
        <begin position="1"/>
        <end position="12"/>
    </location>
</feature>
<accession>A0A1J4JH24</accession>
<organism evidence="4 5">
    <name type="scientific">Tritrichomonas foetus</name>
    <dbReference type="NCBI Taxonomy" id="1144522"/>
    <lineage>
        <taxon>Eukaryota</taxon>
        <taxon>Metamonada</taxon>
        <taxon>Parabasalia</taxon>
        <taxon>Tritrichomonadida</taxon>
        <taxon>Tritrichomonadidae</taxon>
        <taxon>Tritrichomonas</taxon>
    </lineage>
</organism>
<evidence type="ECO:0000313" key="4">
    <source>
        <dbReference type="EMBL" id="OHS96789.1"/>
    </source>
</evidence>
<gene>
    <name evidence="4" type="ORF">TRFO_36979</name>
</gene>
<evidence type="ECO:0000256" key="1">
    <source>
        <dbReference type="ARBA" id="ARBA00023054"/>
    </source>
</evidence>
<sequence length="670" mass="77756">MKSQRPKTSLSPTHGRKDNVRTPSSSMRKKATFDANAVGLMSPHTSTKGIKRPQTSNNLATKKWRAAHFHSGAPASRREVELLGEWLNSVLADNLENHDNPLDIVTNAQHWFSVAFNELIRQVSVTCAERGRLFACIWKRNQDLFQKLIEVQRDEREYILSCHKDRVQFLKTDLEFCNSRLATIEESYNEEQQRWKDNHEKDISKFDSLQQKIDQQIRDRKQLQQEIMSLEKQLGIESKQTSSENESSEMVFSFTYNELISRLQKMKSEIRNGQKLELGDIIYSLDDVCHYLEFTGQESFNIRSRFENLFLSLPSDHKPNIRDRAWVDDALSFVYATYIVSLSQSEQISSTKIDFALFLHQTFLHIFGNREQAEKTLFDLLCSSKQLSDEGNLKVTLFLRFLGYNDPLPTFALQYYVYCLVVMSKLGSSCLFPEVESNEEMIGGISVTVSSQAAQTIISRFATGRMQKFYTERIEKISNSGFLRFGGRAIAELDSVLEYLLTAYLEEEHKIEEAVLDAVKKLSSQQIWNFSELVTIAPALKMKLTHQVYSEIMVKCLTEKNGFPIKQEHLMKHLVELGLTIPFEFTRDDFVFEPSSEDIFPFVTNEYQYHQAEYEELLNRLIQNGDEIQVKQLKASKVKFDQNMSGRNSFKVFENNVREFFEKLNLFQFL</sequence>
<dbReference type="AlphaFoldDB" id="A0A1J4JH24"/>
<dbReference type="GeneID" id="94845864"/>
<dbReference type="PANTHER" id="PTHR23052:SF1">
    <property type="entry name" value="AXONEMAL DYNEIN LIGHT CHAIN DOMAIN-CONTAINING PROTEIN 1"/>
    <property type="match status" value="1"/>
</dbReference>
<feature type="region of interest" description="Disordered" evidence="3">
    <location>
        <begin position="1"/>
        <end position="30"/>
    </location>
</feature>
<feature type="coiled-coil region" evidence="2">
    <location>
        <begin position="174"/>
        <end position="276"/>
    </location>
</feature>
<reference evidence="4" key="1">
    <citation type="submission" date="2016-10" db="EMBL/GenBank/DDBJ databases">
        <authorList>
            <person name="Benchimol M."/>
            <person name="Almeida L.G."/>
            <person name="Vasconcelos A.T."/>
            <person name="Perreira-Neves A."/>
            <person name="Rosa I.A."/>
            <person name="Tasca T."/>
            <person name="Bogo M.R."/>
            <person name="de Souza W."/>
        </authorList>
    </citation>
    <scope>NUCLEOTIDE SEQUENCE [LARGE SCALE GENOMIC DNA]</scope>
    <source>
        <strain evidence="4">K</strain>
    </source>
</reference>
<dbReference type="VEuPathDB" id="TrichDB:TRFO_36979"/>
<dbReference type="OrthoDB" id="1927454at2759"/>
<evidence type="ECO:0000256" key="3">
    <source>
        <dbReference type="SAM" id="MobiDB-lite"/>
    </source>
</evidence>
<dbReference type="Pfam" id="PF10211">
    <property type="entry name" value="Ax_dynein_light"/>
    <property type="match status" value="1"/>
</dbReference>
<dbReference type="InterPro" id="IPR052845">
    <property type="entry name" value="Axonemal_dynein_LC_domain"/>
</dbReference>
<dbReference type="Proteomes" id="UP000179807">
    <property type="component" value="Unassembled WGS sequence"/>
</dbReference>
<dbReference type="EMBL" id="MLAK01001152">
    <property type="protein sequence ID" value="OHS96789.1"/>
    <property type="molecule type" value="Genomic_DNA"/>
</dbReference>
<evidence type="ECO:0000313" key="5">
    <source>
        <dbReference type="Proteomes" id="UP000179807"/>
    </source>
</evidence>
<dbReference type="InterPro" id="IPR019347">
    <property type="entry name" value="Axonemal_dynein_light_chain"/>
</dbReference>
<name>A0A1J4JH24_9EUKA</name>
<dbReference type="GO" id="GO:0005737">
    <property type="term" value="C:cytoplasm"/>
    <property type="evidence" value="ECO:0007669"/>
    <property type="project" value="UniProtKB-ARBA"/>
</dbReference>
<comment type="caution">
    <text evidence="4">The sequence shown here is derived from an EMBL/GenBank/DDBJ whole genome shotgun (WGS) entry which is preliminary data.</text>
</comment>
<proteinExistence type="predicted"/>
<dbReference type="RefSeq" id="XP_068349926.1">
    <property type="nucleotide sequence ID" value="XM_068511160.1"/>
</dbReference>